<comment type="caution">
    <text evidence="2">The sequence shown here is derived from an EMBL/GenBank/DDBJ whole genome shotgun (WGS) entry which is preliminary data.</text>
</comment>
<evidence type="ECO:0000313" key="2">
    <source>
        <dbReference type="EMBL" id="KAF5468194.1"/>
    </source>
</evidence>
<organism evidence="2 3">
    <name type="scientific">Juglans regia</name>
    <name type="common">English walnut</name>
    <dbReference type="NCBI Taxonomy" id="51240"/>
    <lineage>
        <taxon>Eukaryota</taxon>
        <taxon>Viridiplantae</taxon>
        <taxon>Streptophyta</taxon>
        <taxon>Embryophyta</taxon>
        <taxon>Tracheophyta</taxon>
        <taxon>Spermatophyta</taxon>
        <taxon>Magnoliopsida</taxon>
        <taxon>eudicotyledons</taxon>
        <taxon>Gunneridae</taxon>
        <taxon>Pentapetalae</taxon>
        <taxon>rosids</taxon>
        <taxon>fabids</taxon>
        <taxon>Fagales</taxon>
        <taxon>Juglandaceae</taxon>
        <taxon>Juglans</taxon>
    </lineage>
</organism>
<proteinExistence type="predicted"/>
<dbReference type="InterPro" id="IPR013103">
    <property type="entry name" value="RVT_2"/>
</dbReference>
<dbReference type="AlphaFoldDB" id="A0A833XLR5"/>
<dbReference type="PANTHER" id="PTHR11439">
    <property type="entry name" value="GAG-POL-RELATED RETROTRANSPOSON"/>
    <property type="match status" value="1"/>
</dbReference>
<dbReference type="InterPro" id="IPR043502">
    <property type="entry name" value="DNA/RNA_pol_sf"/>
</dbReference>
<reference evidence="2" key="2">
    <citation type="submission" date="2020-03" db="EMBL/GenBank/DDBJ databases">
        <title>Walnut 2.0.</title>
        <authorList>
            <person name="Marrano A."/>
            <person name="Britton M."/>
            <person name="Zimin A.V."/>
            <person name="Zaini P.A."/>
            <person name="Workman R."/>
            <person name="Puiu D."/>
            <person name="Bianco L."/>
            <person name="Allen B.J."/>
            <person name="Troggio M."/>
            <person name="Leslie C.A."/>
            <person name="Timp W."/>
            <person name="Dendekar A."/>
            <person name="Salzberg S.L."/>
            <person name="Neale D.B."/>
        </authorList>
    </citation>
    <scope>NUCLEOTIDE SEQUENCE</scope>
    <source>
        <tissue evidence="2">Leaves</tissue>
    </source>
</reference>
<sequence length="190" mass="21352">MKIPPGYSVQGKNKVCKLNKSLYGLKQASRQWYAKFSSSLLQFGFAQSRADYSLFTKRSGSSFLALLVYVDDIVVASNDPHGISALKAFLESKFKIKDLGTLKYFLDLEVARNSTGIQLCQRKYCLDILDDAGLTSCKPNSIPMDPKLKLTKDEGQLLHDPSEFRRLIGRLLYLTITRPDLSFSVNLLSQ</sequence>
<evidence type="ECO:0000313" key="3">
    <source>
        <dbReference type="Proteomes" id="UP000619265"/>
    </source>
</evidence>
<name>A0A833XLR5_JUGRE</name>
<dbReference type="Proteomes" id="UP000619265">
    <property type="component" value="Unassembled WGS sequence"/>
</dbReference>
<dbReference type="Gramene" id="Jr06_06170_p2">
    <property type="protein sequence ID" value="cds.Jr06_06170_p2"/>
    <property type="gene ID" value="Jr06_06170"/>
</dbReference>
<dbReference type="PANTHER" id="PTHR11439:SF470">
    <property type="entry name" value="CYSTEINE-RICH RLK (RECEPTOR-LIKE PROTEIN KINASE) 8"/>
    <property type="match status" value="1"/>
</dbReference>
<dbReference type="EMBL" id="LIHL02000006">
    <property type="protein sequence ID" value="KAF5468194.1"/>
    <property type="molecule type" value="Genomic_DNA"/>
</dbReference>
<accession>A0A833XLR5</accession>
<gene>
    <name evidence="2" type="ORF">F2P56_012368</name>
</gene>
<evidence type="ECO:0000259" key="1">
    <source>
        <dbReference type="Pfam" id="PF07727"/>
    </source>
</evidence>
<feature type="domain" description="Reverse transcriptase Ty1/copia-type" evidence="1">
    <location>
        <begin position="1"/>
        <end position="144"/>
    </location>
</feature>
<reference evidence="2" key="1">
    <citation type="submission" date="2015-10" db="EMBL/GenBank/DDBJ databases">
        <authorList>
            <person name="Martinez-Garcia P.J."/>
            <person name="Crepeau M.W."/>
            <person name="Puiu D."/>
            <person name="Gonzalez-Ibeas D."/>
            <person name="Whalen J."/>
            <person name="Stevens K."/>
            <person name="Paul R."/>
            <person name="Butterfield T."/>
            <person name="Britton M."/>
            <person name="Reagan R."/>
            <person name="Chakraborty S."/>
            <person name="Walawage S.L."/>
            <person name="Vasquez-Gross H.A."/>
            <person name="Cardeno C."/>
            <person name="Famula R."/>
            <person name="Pratt K."/>
            <person name="Kuruganti S."/>
            <person name="Aradhya M.K."/>
            <person name="Leslie C.A."/>
            <person name="Dandekar A.M."/>
            <person name="Salzberg S.L."/>
            <person name="Wegrzyn J.L."/>
            <person name="Langley C.H."/>
            <person name="Neale D.B."/>
        </authorList>
    </citation>
    <scope>NUCLEOTIDE SEQUENCE</scope>
    <source>
        <tissue evidence="2">Leaves</tissue>
    </source>
</reference>
<dbReference type="SUPFAM" id="SSF56672">
    <property type="entry name" value="DNA/RNA polymerases"/>
    <property type="match status" value="1"/>
</dbReference>
<dbReference type="Pfam" id="PF07727">
    <property type="entry name" value="RVT_2"/>
    <property type="match status" value="1"/>
</dbReference>
<protein>
    <recommendedName>
        <fullName evidence="1">Reverse transcriptase Ty1/copia-type domain-containing protein</fullName>
    </recommendedName>
</protein>